<evidence type="ECO:0000256" key="1">
    <source>
        <dbReference type="ARBA" id="ARBA00022603"/>
    </source>
</evidence>
<dbReference type="InterPro" id="IPR050390">
    <property type="entry name" value="C5-Methyltransferase"/>
</dbReference>
<keyword evidence="1 5" id="KW-0489">Methyltransferase</keyword>
<dbReference type="Gene3D" id="3.40.50.150">
    <property type="entry name" value="Vaccinia Virus protein VP39"/>
    <property type="match status" value="1"/>
</dbReference>
<dbReference type="GO" id="GO:0032259">
    <property type="term" value="P:methylation"/>
    <property type="evidence" value="ECO:0007669"/>
    <property type="project" value="UniProtKB-KW"/>
</dbReference>
<dbReference type="Gene3D" id="3.90.120.10">
    <property type="entry name" value="DNA Methylase, subunit A, domain 2"/>
    <property type="match status" value="1"/>
</dbReference>
<reference evidence="8 9" key="1">
    <citation type="journal article" date="2016" name="Nat. Commun.">
        <title>Thousands of microbial genomes shed light on interconnected biogeochemical processes in an aquifer system.</title>
        <authorList>
            <person name="Anantharaman K."/>
            <person name="Brown C.T."/>
            <person name="Hug L.A."/>
            <person name="Sharon I."/>
            <person name="Castelle C.J."/>
            <person name="Probst A.J."/>
            <person name="Thomas B.C."/>
            <person name="Singh A."/>
            <person name="Wilkins M.J."/>
            <person name="Karaoz U."/>
            <person name="Brodie E.L."/>
            <person name="Williams K.H."/>
            <person name="Hubbard S.S."/>
            <person name="Banfield J.F."/>
        </authorList>
    </citation>
    <scope>NUCLEOTIDE SEQUENCE [LARGE SCALE GENOMIC DNA]</scope>
</reference>
<evidence type="ECO:0000256" key="2">
    <source>
        <dbReference type="ARBA" id="ARBA00022679"/>
    </source>
</evidence>
<dbReference type="PANTHER" id="PTHR10629">
    <property type="entry name" value="CYTOSINE-SPECIFIC METHYLTRANSFERASE"/>
    <property type="match status" value="1"/>
</dbReference>
<comment type="caution">
    <text evidence="8">The sequence shown here is derived from an EMBL/GenBank/DDBJ whole genome shotgun (WGS) entry which is preliminary data.</text>
</comment>
<dbReference type="PROSITE" id="PS51679">
    <property type="entry name" value="SAM_MT_C5"/>
    <property type="match status" value="1"/>
</dbReference>
<evidence type="ECO:0000256" key="5">
    <source>
        <dbReference type="PROSITE-ProRule" id="PRU01016"/>
    </source>
</evidence>
<proteinExistence type="inferred from homology"/>
<protein>
    <recommendedName>
        <fullName evidence="7">Cytosine-specific methyltransferase</fullName>
        <ecNumber evidence="7">2.1.1.37</ecNumber>
    </recommendedName>
</protein>
<dbReference type="PRINTS" id="PR00105">
    <property type="entry name" value="C5METTRFRASE"/>
</dbReference>
<dbReference type="GO" id="GO:0003886">
    <property type="term" value="F:DNA (cytosine-5-)-methyltransferase activity"/>
    <property type="evidence" value="ECO:0007669"/>
    <property type="project" value="UniProtKB-EC"/>
</dbReference>
<dbReference type="EC" id="2.1.1.37" evidence="7"/>
<sequence>MNYTLTTERRTEYRIISREAHLAKKNALAGNGPKPVYSINKPKLDPKKLMPQLPLNNLRALSLFSGGGGLDLGFDRAGYTHVASYDWLKICGDTIKFNRPNWSVFSGDIDGDVRNVNWSVYKGKVDVIHGGPPCQPFSIAGSQKGSRDERNMWPEFIRAVNTIKPKVFVAENVPGMLNAKFRDFIKFEIIKKLPDYYITYFKISSAMFGVPQDRQRVIFVGFRNKKHADVYKQPPQTHTYAHLKKKRGVTDSNQTSLFEDFENKERTVGVREALGLEDIGCDALAPTIRSAFTGKRNTTSILNGKSGQEYWANLKIWPNGVAENREAAMNFVPKNMHRRLSVQDCAILQGFPSDWIFQGAVYKILGQIGNSVAPPKGYAIARSILEALKN</sequence>
<dbReference type="PANTHER" id="PTHR10629:SF52">
    <property type="entry name" value="DNA (CYTOSINE-5)-METHYLTRANSFERASE 1"/>
    <property type="match status" value="1"/>
</dbReference>
<keyword evidence="4" id="KW-0680">Restriction system</keyword>
<dbReference type="NCBIfam" id="TIGR00675">
    <property type="entry name" value="dcm"/>
    <property type="match status" value="1"/>
</dbReference>
<dbReference type="GO" id="GO:0044027">
    <property type="term" value="P:negative regulation of gene expression via chromosomal CpG island methylation"/>
    <property type="evidence" value="ECO:0007669"/>
    <property type="project" value="TreeGrafter"/>
</dbReference>
<evidence type="ECO:0000313" key="8">
    <source>
        <dbReference type="EMBL" id="OGH66676.1"/>
    </source>
</evidence>
<comment type="similarity">
    <text evidence="5 6">Belongs to the class I-like SAM-binding methyltransferase superfamily. C5-methyltransferase family.</text>
</comment>
<evidence type="ECO:0000256" key="7">
    <source>
        <dbReference type="RuleBase" id="RU000417"/>
    </source>
</evidence>
<organism evidence="8 9">
    <name type="scientific">Candidatus Magasanikbacteria bacterium RIFCSPHIGHO2_02_FULL_41_13</name>
    <dbReference type="NCBI Taxonomy" id="1798676"/>
    <lineage>
        <taxon>Bacteria</taxon>
        <taxon>Candidatus Magasanikiibacteriota</taxon>
    </lineage>
</organism>
<dbReference type="PROSITE" id="PS00094">
    <property type="entry name" value="C5_MTASE_1"/>
    <property type="match status" value="1"/>
</dbReference>
<dbReference type="Proteomes" id="UP000178742">
    <property type="component" value="Unassembled WGS sequence"/>
</dbReference>
<name>A0A1F6M4Y5_9BACT</name>
<dbReference type="STRING" id="1798676.A3B90_02470"/>
<dbReference type="InterPro" id="IPR018117">
    <property type="entry name" value="C5_DNA_meth_AS"/>
</dbReference>
<dbReference type="Pfam" id="PF00145">
    <property type="entry name" value="DNA_methylase"/>
    <property type="match status" value="1"/>
</dbReference>
<dbReference type="AlphaFoldDB" id="A0A1F6M4Y5"/>
<dbReference type="GO" id="GO:0009307">
    <property type="term" value="P:DNA restriction-modification system"/>
    <property type="evidence" value="ECO:0007669"/>
    <property type="project" value="UniProtKB-KW"/>
</dbReference>
<dbReference type="EMBL" id="MFPX01000012">
    <property type="protein sequence ID" value="OGH66676.1"/>
    <property type="molecule type" value="Genomic_DNA"/>
</dbReference>
<dbReference type="GO" id="GO:0003677">
    <property type="term" value="F:DNA binding"/>
    <property type="evidence" value="ECO:0007669"/>
    <property type="project" value="TreeGrafter"/>
</dbReference>
<evidence type="ECO:0000256" key="3">
    <source>
        <dbReference type="ARBA" id="ARBA00022691"/>
    </source>
</evidence>
<dbReference type="InterPro" id="IPR001525">
    <property type="entry name" value="C5_MeTfrase"/>
</dbReference>
<comment type="catalytic activity">
    <reaction evidence="7">
        <text>a 2'-deoxycytidine in DNA + S-adenosyl-L-methionine = a 5-methyl-2'-deoxycytidine in DNA + S-adenosyl-L-homocysteine + H(+)</text>
        <dbReference type="Rhea" id="RHEA:13681"/>
        <dbReference type="Rhea" id="RHEA-COMP:11369"/>
        <dbReference type="Rhea" id="RHEA-COMP:11370"/>
        <dbReference type="ChEBI" id="CHEBI:15378"/>
        <dbReference type="ChEBI" id="CHEBI:57856"/>
        <dbReference type="ChEBI" id="CHEBI:59789"/>
        <dbReference type="ChEBI" id="CHEBI:85452"/>
        <dbReference type="ChEBI" id="CHEBI:85454"/>
        <dbReference type="EC" id="2.1.1.37"/>
    </reaction>
</comment>
<keyword evidence="3 5" id="KW-0949">S-adenosyl-L-methionine</keyword>
<evidence type="ECO:0000256" key="6">
    <source>
        <dbReference type="RuleBase" id="RU000416"/>
    </source>
</evidence>
<dbReference type="InterPro" id="IPR029063">
    <property type="entry name" value="SAM-dependent_MTases_sf"/>
</dbReference>
<dbReference type="SUPFAM" id="SSF53335">
    <property type="entry name" value="S-adenosyl-L-methionine-dependent methyltransferases"/>
    <property type="match status" value="1"/>
</dbReference>
<accession>A0A1F6M4Y5</accession>
<evidence type="ECO:0000256" key="4">
    <source>
        <dbReference type="ARBA" id="ARBA00022747"/>
    </source>
</evidence>
<evidence type="ECO:0000313" key="9">
    <source>
        <dbReference type="Proteomes" id="UP000178742"/>
    </source>
</evidence>
<gene>
    <name evidence="8" type="ORF">A3B90_02470</name>
</gene>
<keyword evidence="2 5" id="KW-0808">Transferase</keyword>
<feature type="active site" evidence="5">
    <location>
        <position position="134"/>
    </location>
</feature>